<dbReference type="Proteomes" id="UP001603857">
    <property type="component" value="Unassembled WGS sequence"/>
</dbReference>
<protein>
    <submittedName>
        <fullName evidence="1">Uncharacterized protein</fullName>
    </submittedName>
</protein>
<dbReference type="AlphaFoldDB" id="A0ABD1M6A3"/>
<gene>
    <name evidence="1" type="ORF">Fmac_018913</name>
</gene>
<dbReference type="PANTHER" id="PTHR33116">
    <property type="entry name" value="REVERSE TRANSCRIPTASE ZINC-BINDING DOMAIN-CONTAINING PROTEIN-RELATED-RELATED"/>
    <property type="match status" value="1"/>
</dbReference>
<proteinExistence type="predicted"/>
<comment type="caution">
    <text evidence="1">The sequence shown here is derived from an EMBL/GenBank/DDBJ whole genome shotgun (WGS) entry which is preliminary data.</text>
</comment>
<evidence type="ECO:0000313" key="1">
    <source>
        <dbReference type="EMBL" id="KAL2331332.1"/>
    </source>
</evidence>
<organism evidence="1 2">
    <name type="scientific">Flemingia macrophylla</name>
    <dbReference type="NCBI Taxonomy" id="520843"/>
    <lineage>
        <taxon>Eukaryota</taxon>
        <taxon>Viridiplantae</taxon>
        <taxon>Streptophyta</taxon>
        <taxon>Embryophyta</taxon>
        <taxon>Tracheophyta</taxon>
        <taxon>Spermatophyta</taxon>
        <taxon>Magnoliopsida</taxon>
        <taxon>eudicotyledons</taxon>
        <taxon>Gunneridae</taxon>
        <taxon>Pentapetalae</taxon>
        <taxon>rosids</taxon>
        <taxon>fabids</taxon>
        <taxon>Fabales</taxon>
        <taxon>Fabaceae</taxon>
        <taxon>Papilionoideae</taxon>
        <taxon>50 kb inversion clade</taxon>
        <taxon>NPAAA clade</taxon>
        <taxon>indigoferoid/millettioid clade</taxon>
        <taxon>Phaseoleae</taxon>
        <taxon>Flemingia</taxon>
    </lineage>
</organism>
<reference evidence="1 2" key="1">
    <citation type="submission" date="2024-08" db="EMBL/GenBank/DDBJ databases">
        <title>Insights into the chromosomal genome structure of Flemingia macrophylla.</title>
        <authorList>
            <person name="Ding Y."/>
            <person name="Zhao Y."/>
            <person name="Bi W."/>
            <person name="Wu M."/>
            <person name="Zhao G."/>
            <person name="Gong Y."/>
            <person name="Li W."/>
            <person name="Zhang P."/>
        </authorList>
    </citation>
    <scope>NUCLEOTIDE SEQUENCE [LARGE SCALE GENOMIC DNA]</scope>
    <source>
        <strain evidence="1">DYQJB</strain>
        <tissue evidence="1">Leaf</tissue>
    </source>
</reference>
<accession>A0ABD1M6A3</accession>
<keyword evidence="2" id="KW-1185">Reference proteome</keyword>
<dbReference type="EMBL" id="JBGMDY010000006">
    <property type="protein sequence ID" value="KAL2331332.1"/>
    <property type="molecule type" value="Genomic_DNA"/>
</dbReference>
<sequence length="286" mass="32609">MLEFCKISSLKVNLEKSRAFAGKRIPRSRVQRLAGLMEIHFTGHLDWYLGFPLIEGHVTRDTYARVVELVNSKLTFWKGQLLNRASRVTLVNAVVSSIPMYTMKVCWMPKNIRDYLDRVAREFIWKGGGSTGLHLVGWNKITKSKSNGGFGVRFAQLQNVAMLGKLIWDLLRGNKLWVSVLLQKYVNEANVFQACGRRGLPIWNAIVKAMKWLANGFHMRLGNGASNLWGVSWLSTIPLGVRMPWVHINDSALSIADICINDTWRLDILYTIIPQEIREEMEAIQP</sequence>
<name>A0ABD1M6A3_9FABA</name>
<evidence type="ECO:0000313" key="2">
    <source>
        <dbReference type="Proteomes" id="UP001603857"/>
    </source>
</evidence>
<dbReference type="PANTHER" id="PTHR33116:SF70">
    <property type="entry name" value="NON-LTR RETROELEMENT REVERSE TRANSCRIPTASE-LIKE PROTEIN"/>
    <property type="match status" value="1"/>
</dbReference>